<organism evidence="2 3">
    <name type="scientific">Pilimelia anulata</name>
    <dbReference type="NCBI Taxonomy" id="53371"/>
    <lineage>
        <taxon>Bacteria</taxon>
        <taxon>Bacillati</taxon>
        <taxon>Actinomycetota</taxon>
        <taxon>Actinomycetes</taxon>
        <taxon>Micromonosporales</taxon>
        <taxon>Micromonosporaceae</taxon>
        <taxon>Pilimelia</taxon>
    </lineage>
</organism>
<dbReference type="InterPro" id="IPR016181">
    <property type="entry name" value="Acyl_CoA_acyltransferase"/>
</dbReference>
<sequence length="191" mass="20807">MGQSGNERAPALPLATARLLLRPVAAADLDDVWAYQRLPAVARYLRWEPRDRAAARASVADMAGERALAAEGDCLTLAAECGGRLIGTVELVWVSEAHRAGELGWVFHPAYHGRGLATEAARALLDWGFAGRGLHRIVARCAAGNAASARLAERLGMRREAHFVENNHVKGEWRDEYVYAILRREWAGGTG</sequence>
<gene>
    <name evidence="2" type="ORF">GCM10010123_36360</name>
</gene>
<evidence type="ECO:0000313" key="3">
    <source>
        <dbReference type="Proteomes" id="UP000649739"/>
    </source>
</evidence>
<dbReference type="PANTHER" id="PTHR43792:SF1">
    <property type="entry name" value="N-ACETYLTRANSFERASE DOMAIN-CONTAINING PROTEIN"/>
    <property type="match status" value="1"/>
</dbReference>
<dbReference type="InterPro" id="IPR000182">
    <property type="entry name" value="GNAT_dom"/>
</dbReference>
<dbReference type="RefSeq" id="WP_189171370.1">
    <property type="nucleotide sequence ID" value="NZ_BMQB01000008.1"/>
</dbReference>
<accession>A0A8J3B8H0</accession>
<protein>
    <submittedName>
        <fullName evidence="2">N-acetyltransferase</fullName>
    </submittedName>
</protein>
<dbReference type="Gene3D" id="3.40.630.30">
    <property type="match status" value="1"/>
</dbReference>
<comment type="caution">
    <text evidence="2">The sequence shown here is derived from an EMBL/GenBank/DDBJ whole genome shotgun (WGS) entry which is preliminary data.</text>
</comment>
<reference evidence="2" key="2">
    <citation type="submission" date="2020-09" db="EMBL/GenBank/DDBJ databases">
        <authorList>
            <person name="Sun Q."/>
            <person name="Ohkuma M."/>
        </authorList>
    </citation>
    <scope>NUCLEOTIDE SEQUENCE</scope>
    <source>
        <strain evidence="2">JCM 3090</strain>
    </source>
</reference>
<dbReference type="GO" id="GO:0016747">
    <property type="term" value="F:acyltransferase activity, transferring groups other than amino-acyl groups"/>
    <property type="evidence" value="ECO:0007669"/>
    <property type="project" value="InterPro"/>
</dbReference>
<proteinExistence type="predicted"/>
<dbReference type="Proteomes" id="UP000649739">
    <property type="component" value="Unassembled WGS sequence"/>
</dbReference>
<dbReference type="InterPro" id="IPR051531">
    <property type="entry name" value="N-acetyltransferase"/>
</dbReference>
<evidence type="ECO:0000259" key="1">
    <source>
        <dbReference type="PROSITE" id="PS51186"/>
    </source>
</evidence>
<feature type="domain" description="N-acetyltransferase" evidence="1">
    <location>
        <begin position="19"/>
        <end position="184"/>
    </location>
</feature>
<dbReference type="CDD" id="cd04301">
    <property type="entry name" value="NAT_SF"/>
    <property type="match status" value="1"/>
</dbReference>
<evidence type="ECO:0000313" key="2">
    <source>
        <dbReference type="EMBL" id="GGK03154.1"/>
    </source>
</evidence>
<dbReference type="EMBL" id="BMQB01000008">
    <property type="protein sequence ID" value="GGK03154.1"/>
    <property type="molecule type" value="Genomic_DNA"/>
</dbReference>
<dbReference type="PANTHER" id="PTHR43792">
    <property type="entry name" value="GNAT FAMILY, PUTATIVE (AFU_ORTHOLOGUE AFUA_3G00765)-RELATED-RELATED"/>
    <property type="match status" value="1"/>
</dbReference>
<dbReference type="PROSITE" id="PS51186">
    <property type="entry name" value="GNAT"/>
    <property type="match status" value="1"/>
</dbReference>
<keyword evidence="3" id="KW-1185">Reference proteome</keyword>
<reference evidence="2" key="1">
    <citation type="journal article" date="2014" name="Int. J. Syst. Evol. Microbiol.">
        <title>Complete genome sequence of Corynebacterium casei LMG S-19264T (=DSM 44701T), isolated from a smear-ripened cheese.</title>
        <authorList>
            <consortium name="US DOE Joint Genome Institute (JGI-PGF)"/>
            <person name="Walter F."/>
            <person name="Albersmeier A."/>
            <person name="Kalinowski J."/>
            <person name="Ruckert C."/>
        </authorList>
    </citation>
    <scope>NUCLEOTIDE SEQUENCE</scope>
    <source>
        <strain evidence="2">JCM 3090</strain>
    </source>
</reference>
<dbReference type="AlphaFoldDB" id="A0A8J3B8H0"/>
<dbReference type="Pfam" id="PF13302">
    <property type="entry name" value="Acetyltransf_3"/>
    <property type="match status" value="1"/>
</dbReference>
<name>A0A8J3B8H0_9ACTN</name>
<dbReference type="SUPFAM" id="SSF55729">
    <property type="entry name" value="Acyl-CoA N-acyltransferases (Nat)"/>
    <property type="match status" value="1"/>
</dbReference>